<proteinExistence type="predicted"/>
<evidence type="ECO:0000313" key="2">
    <source>
        <dbReference type="Proteomes" id="UP000713222"/>
    </source>
</evidence>
<dbReference type="Proteomes" id="UP000713222">
    <property type="component" value="Unassembled WGS sequence"/>
</dbReference>
<name>A0A964UZT8_9PROT</name>
<comment type="caution">
    <text evidence="1">The sequence shown here is derived from an EMBL/GenBank/DDBJ whole genome shotgun (WGS) entry which is preliminary data.</text>
</comment>
<accession>A0A964UZT8</accession>
<evidence type="ECO:0000313" key="1">
    <source>
        <dbReference type="EMBL" id="NBN87599.1"/>
    </source>
</evidence>
<dbReference type="AlphaFoldDB" id="A0A964UZT8"/>
<organism evidence="1 2">
    <name type="scientific">Candidatus Fonsibacter lacus</name>
    <dbReference type="NCBI Taxonomy" id="2576439"/>
    <lineage>
        <taxon>Bacteria</taxon>
        <taxon>Pseudomonadati</taxon>
        <taxon>Pseudomonadota</taxon>
        <taxon>Alphaproteobacteria</taxon>
        <taxon>Candidatus Pelagibacterales</taxon>
        <taxon>Candidatus Pelagibacterales incertae sedis</taxon>
        <taxon>Candidatus Fonsibacter</taxon>
    </lineage>
</organism>
<gene>
    <name evidence="1" type="ORF">EBV32_00675</name>
</gene>
<protein>
    <submittedName>
        <fullName evidence="1">Uncharacterized protein</fullName>
    </submittedName>
</protein>
<dbReference type="EMBL" id="RGET01000004">
    <property type="protein sequence ID" value="NBN87599.1"/>
    <property type="molecule type" value="Genomic_DNA"/>
</dbReference>
<reference evidence="1" key="1">
    <citation type="submission" date="2018-10" db="EMBL/GenBank/DDBJ databases">
        <title>Iterative Subtractive Binning of Freshwater Chronoseries Metagenomes Recovers Nearly Complete Genomes from over Four Hundred Novel Species.</title>
        <authorList>
            <person name="Rodriguez-R L.M."/>
            <person name="Tsementzi D."/>
            <person name="Luo C."/>
            <person name="Konstantinidis K.T."/>
        </authorList>
    </citation>
    <scope>NUCLEOTIDE SEQUENCE</scope>
    <source>
        <strain evidence="1">WB7_6_001</strain>
    </source>
</reference>
<sequence>MAATAKLYRRGQWQQDEDGTETVVDVWEITTTTETDTITTVVTATGIPAKGASHPEKTTAIVVNRQLSQDDEVLTRYLMQVTYSTAITTREDQAYASQRVKGGMRSGSIAVPAFYDARGYPLVNSAGDLYEGLTRKVRTRVVNVTANFATIPQFLFELADTINLSAVTIHGVSYPAGCCLLRDVEMPDEPERDVAGSLYWPISYTIEINPGGYYILLPNKGPNELVYQTRTSSTAAWQDVTKATYDGKTPTTDRRIIKRPIQTEEQQQTGGEIWLDANGQAVRVPVLTGTQFGTGTMTAGSATLTLSTGSFDSTKHVGALVRVIGAGPRGKTLEARIQSIASSSSATLAINASTTISTAKPVWLSGVIVNQFILEDLADWSAVPLPNNQP</sequence>